<dbReference type="Proteomes" id="UP000321577">
    <property type="component" value="Unassembled WGS sequence"/>
</dbReference>
<protein>
    <submittedName>
        <fullName evidence="2">Uncharacterized protein</fullName>
    </submittedName>
</protein>
<organism evidence="2 3">
    <name type="scientific">Brevifollis gellanilyticus</name>
    <dbReference type="NCBI Taxonomy" id="748831"/>
    <lineage>
        <taxon>Bacteria</taxon>
        <taxon>Pseudomonadati</taxon>
        <taxon>Verrucomicrobiota</taxon>
        <taxon>Verrucomicrobiia</taxon>
        <taxon>Verrucomicrobiales</taxon>
        <taxon>Verrucomicrobiaceae</taxon>
    </lineage>
</organism>
<reference evidence="2 3" key="1">
    <citation type="submission" date="2019-07" db="EMBL/GenBank/DDBJ databases">
        <title>Whole genome shotgun sequence of Brevifollis gellanilyticus NBRC 108608.</title>
        <authorList>
            <person name="Hosoyama A."/>
            <person name="Uohara A."/>
            <person name="Ohji S."/>
            <person name="Ichikawa N."/>
        </authorList>
    </citation>
    <scope>NUCLEOTIDE SEQUENCE [LARGE SCALE GENOMIC DNA]</scope>
    <source>
        <strain evidence="2 3">NBRC 108608</strain>
    </source>
</reference>
<keyword evidence="1" id="KW-0472">Membrane</keyword>
<feature type="transmembrane region" description="Helical" evidence="1">
    <location>
        <begin position="6"/>
        <end position="29"/>
    </location>
</feature>
<keyword evidence="1" id="KW-1133">Transmembrane helix</keyword>
<gene>
    <name evidence="2" type="ORF">BGE01nite_19700</name>
</gene>
<keyword evidence="1" id="KW-0812">Transmembrane</keyword>
<feature type="transmembrane region" description="Helical" evidence="1">
    <location>
        <begin position="52"/>
        <end position="73"/>
    </location>
</feature>
<accession>A0A512M7G9</accession>
<comment type="caution">
    <text evidence="2">The sequence shown here is derived from an EMBL/GenBank/DDBJ whole genome shotgun (WGS) entry which is preliminary data.</text>
</comment>
<keyword evidence="3" id="KW-1185">Reference proteome</keyword>
<proteinExistence type="predicted"/>
<evidence type="ECO:0000313" key="2">
    <source>
        <dbReference type="EMBL" id="GEP42679.1"/>
    </source>
</evidence>
<evidence type="ECO:0000313" key="3">
    <source>
        <dbReference type="Proteomes" id="UP000321577"/>
    </source>
</evidence>
<dbReference type="EMBL" id="BKAG01000011">
    <property type="protein sequence ID" value="GEP42679.1"/>
    <property type="molecule type" value="Genomic_DNA"/>
</dbReference>
<evidence type="ECO:0000256" key="1">
    <source>
        <dbReference type="SAM" id="Phobius"/>
    </source>
</evidence>
<dbReference type="AlphaFoldDB" id="A0A512M7G9"/>
<sequence length="74" mass="8306">MQPSIEIYLLGALILVLVVGYLPMVSVLGDRPRTDEEARDEAQKTRERERRLLRLCGMGGVLILAVLLVTWIVS</sequence>
<name>A0A512M7G9_9BACT</name>